<evidence type="ECO:0000259" key="5">
    <source>
        <dbReference type="Pfam" id="PF03129"/>
    </source>
</evidence>
<dbReference type="CDD" id="cd00859">
    <property type="entry name" value="HisRS_anticodon"/>
    <property type="match status" value="1"/>
</dbReference>
<keyword evidence="6" id="KW-0436">Ligase</keyword>
<dbReference type="PANTHER" id="PTHR11476">
    <property type="entry name" value="HISTIDYL-TRNA SYNTHETASE"/>
    <property type="match status" value="1"/>
</dbReference>
<evidence type="ECO:0000256" key="2">
    <source>
        <dbReference type="ARBA" id="ARBA00022490"/>
    </source>
</evidence>
<dbReference type="RefSeq" id="WP_238597033.1">
    <property type="nucleotide sequence ID" value="NZ_QHCV01000075.1"/>
</dbReference>
<feature type="domain" description="Anticodon-binding" evidence="5">
    <location>
        <begin position="33"/>
        <end position="120"/>
    </location>
</feature>
<dbReference type="SUPFAM" id="SSF52954">
    <property type="entry name" value="Class II aaRS ABD-related"/>
    <property type="match status" value="1"/>
</dbReference>
<proteinExistence type="inferred from homology"/>
<dbReference type="InterPro" id="IPR004154">
    <property type="entry name" value="Anticodon-bd"/>
</dbReference>
<dbReference type="GO" id="GO:0006418">
    <property type="term" value="P:tRNA aminoacylation for protein translation"/>
    <property type="evidence" value="ECO:0007669"/>
    <property type="project" value="UniProtKB-ARBA"/>
</dbReference>
<dbReference type="Gene3D" id="3.40.50.800">
    <property type="entry name" value="Anticodon-binding domain"/>
    <property type="match status" value="1"/>
</dbReference>
<dbReference type="AlphaFoldDB" id="A0A364V4M3"/>
<reference evidence="6 7" key="1">
    <citation type="journal article" date="2018" name="Syst. Appl. Microbiol.">
        <title>Corynebacterium heidelbergense sp. nov., isolated from the preen glands of Egyptian geese (Alopochen aegyptiacus).</title>
        <authorList>
            <person name="Braun M.S."/>
            <person name="Wang E."/>
            <person name="Zimmermann S."/>
            <person name="Wink M."/>
        </authorList>
    </citation>
    <scope>NUCLEOTIDE SEQUENCE [LARGE SCALE GENOMIC DNA]</scope>
    <source>
        <strain evidence="6 7">647</strain>
    </source>
</reference>
<comment type="similarity">
    <text evidence="1">Belongs to the class-II aminoacyl-tRNA synthetase family.</text>
</comment>
<keyword evidence="3" id="KW-0067">ATP-binding</keyword>
<keyword evidence="4" id="KW-0030">Aminoacyl-tRNA synthetase</keyword>
<evidence type="ECO:0000256" key="3">
    <source>
        <dbReference type="ARBA" id="ARBA00022840"/>
    </source>
</evidence>
<dbReference type="Pfam" id="PF03129">
    <property type="entry name" value="HGTP_anticodon"/>
    <property type="match status" value="1"/>
</dbReference>
<dbReference type="GO" id="GO:0004812">
    <property type="term" value="F:aminoacyl-tRNA ligase activity"/>
    <property type="evidence" value="ECO:0007669"/>
    <property type="project" value="UniProtKB-KW"/>
</dbReference>
<dbReference type="InterPro" id="IPR036621">
    <property type="entry name" value="Anticodon-bd_dom_sf"/>
</dbReference>
<feature type="non-terminal residue" evidence="6">
    <location>
        <position position="1"/>
    </location>
</feature>
<sequence>QDLSGIGFGLGLDRTLLAMEAEGVQAGAGRRVDVYGVALGEAARRRMPIIVDQLRAGGLRADMAYGGRGLKGAMKGADRAGALFALVLGDQELEQGRVAVKDLGTGEQVDVRLEDLTEHLAGRVGER</sequence>
<dbReference type="GO" id="GO:0005524">
    <property type="term" value="F:ATP binding"/>
    <property type="evidence" value="ECO:0007669"/>
    <property type="project" value="UniProtKB-KW"/>
</dbReference>
<comment type="caution">
    <text evidence="6">The sequence shown here is derived from an EMBL/GenBank/DDBJ whole genome shotgun (WGS) entry which is preliminary data.</text>
</comment>
<name>A0A364V4M3_9CORY</name>
<dbReference type="EMBL" id="QHCV01000075">
    <property type="protein sequence ID" value="RAV31595.1"/>
    <property type="molecule type" value="Genomic_DNA"/>
</dbReference>
<evidence type="ECO:0000256" key="1">
    <source>
        <dbReference type="ARBA" id="ARBA00008226"/>
    </source>
</evidence>
<dbReference type="Proteomes" id="UP000251577">
    <property type="component" value="Unassembled WGS sequence"/>
</dbReference>
<evidence type="ECO:0000313" key="6">
    <source>
        <dbReference type="EMBL" id="RAV31595.1"/>
    </source>
</evidence>
<keyword evidence="7" id="KW-1185">Reference proteome</keyword>
<organism evidence="6 7">
    <name type="scientific">Corynebacterium heidelbergense</name>
    <dbReference type="NCBI Taxonomy" id="2055947"/>
    <lineage>
        <taxon>Bacteria</taxon>
        <taxon>Bacillati</taxon>
        <taxon>Actinomycetota</taxon>
        <taxon>Actinomycetes</taxon>
        <taxon>Mycobacteriales</taxon>
        <taxon>Corynebacteriaceae</taxon>
        <taxon>Corynebacterium</taxon>
    </lineage>
</organism>
<dbReference type="PANTHER" id="PTHR11476:SF7">
    <property type="entry name" value="HISTIDINE--TRNA LIGASE"/>
    <property type="match status" value="1"/>
</dbReference>
<evidence type="ECO:0000256" key="4">
    <source>
        <dbReference type="ARBA" id="ARBA00023146"/>
    </source>
</evidence>
<evidence type="ECO:0000313" key="7">
    <source>
        <dbReference type="Proteomes" id="UP000251577"/>
    </source>
</evidence>
<gene>
    <name evidence="6" type="ORF">DLJ54_07575</name>
</gene>
<keyword evidence="2" id="KW-0963">Cytoplasm</keyword>
<accession>A0A364V4M3</accession>
<dbReference type="InterPro" id="IPR033656">
    <property type="entry name" value="HisRS_anticodon"/>
</dbReference>
<protein>
    <submittedName>
        <fullName evidence="6">Histidine--tRNA ligase</fullName>
    </submittedName>
</protein>
<keyword evidence="3" id="KW-0547">Nucleotide-binding</keyword>